<organism evidence="1 2">
    <name type="scientific">Rhamnusium bicolor</name>
    <dbReference type="NCBI Taxonomy" id="1586634"/>
    <lineage>
        <taxon>Eukaryota</taxon>
        <taxon>Metazoa</taxon>
        <taxon>Ecdysozoa</taxon>
        <taxon>Arthropoda</taxon>
        <taxon>Hexapoda</taxon>
        <taxon>Insecta</taxon>
        <taxon>Pterygota</taxon>
        <taxon>Neoptera</taxon>
        <taxon>Endopterygota</taxon>
        <taxon>Coleoptera</taxon>
        <taxon>Polyphaga</taxon>
        <taxon>Cucujiformia</taxon>
        <taxon>Chrysomeloidea</taxon>
        <taxon>Cerambycidae</taxon>
        <taxon>Lepturinae</taxon>
        <taxon>Rhagiini</taxon>
        <taxon>Rhamnusium</taxon>
    </lineage>
</organism>
<protein>
    <submittedName>
        <fullName evidence="1">Uncharacterized protein</fullName>
    </submittedName>
</protein>
<dbReference type="EMBL" id="JANEYF010000943">
    <property type="protein sequence ID" value="KAJ8966756.1"/>
    <property type="molecule type" value="Genomic_DNA"/>
</dbReference>
<accession>A0AAV8ZMP7</accession>
<gene>
    <name evidence="1" type="ORF">NQ314_003325</name>
</gene>
<name>A0AAV8ZMP7_9CUCU</name>
<dbReference type="Proteomes" id="UP001162156">
    <property type="component" value="Unassembled WGS sequence"/>
</dbReference>
<evidence type="ECO:0000313" key="2">
    <source>
        <dbReference type="Proteomes" id="UP001162156"/>
    </source>
</evidence>
<comment type="caution">
    <text evidence="1">The sequence shown here is derived from an EMBL/GenBank/DDBJ whole genome shotgun (WGS) entry which is preliminary data.</text>
</comment>
<sequence>MFLTNEKSVKVKFREKLISFEPDLTDDDVNSIESDHVEVLVDNRPLILEYETTINNDTNIFNSKEALEEKVEEIIEDIESDCDVVGIQNIEPYYVPEEKSSVVTTKEGNNVINNTMTIISLPPLQLLQRKCCDKSIQNLHKNLPNYNGLRSEYGLSSKQLENRERQKEINKLREQTHRQLIEQYRNRKIHQNEKVFCQWLKDVSKRKSEKKYCMKQKVKNAKYPDHQVNHVSHVSSKYGGKIKERPKSANQFVPKINIKKPRRPHTTHSCVYIEVPESLLQQGLSIGDFTITTSKLTKKIIF</sequence>
<dbReference type="AlphaFoldDB" id="A0AAV8ZMP7"/>
<keyword evidence="2" id="KW-1185">Reference proteome</keyword>
<proteinExistence type="predicted"/>
<reference evidence="1" key="1">
    <citation type="journal article" date="2023" name="Insect Mol. Biol.">
        <title>Genome sequencing provides insights into the evolution of gene families encoding plant cell wall-degrading enzymes in longhorned beetles.</title>
        <authorList>
            <person name="Shin N.R."/>
            <person name="Okamura Y."/>
            <person name="Kirsch R."/>
            <person name="Pauchet Y."/>
        </authorList>
    </citation>
    <scope>NUCLEOTIDE SEQUENCE</scope>
    <source>
        <strain evidence="1">RBIC_L_NR</strain>
    </source>
</reference>
<evidence type="ECO:0000313" key="1">
    <source>
        <dbReference type="EMBL" id="KAJ8966756.1"/>
    </source>
</evidence>